<proteinExistence type="predicted"/>
<dbReference type="Proteomes" id="UP000031668">
    <property type="component" value="Unassembled WGS sequence"/>
</dbReference>
<keyword evidence="1" id="KW-0812">Transmembrane</keyword>
<dbReference type="EMBL" id="JWZT01000721">
    <property type="protein sequence ID" value="KII73673.1"/>
    <property type="molecule type" value="Genomic_DNA"/>
</dbReference>
<evidence type="ECO:0000313" key="2">
    <source>
        <dbReference type="EMBL" id="KII73673.1"/>
    </source>
</evidence>
<feature type="transmembrane region" description="Helical" evidence="1">
    <location>
        <begin position="46"/>
        <end position="73"/>
    </location>
</feature>
<keyword evidence="1" id="KW-1133">Transmembrane helix</keyword>
<evidence type="ECO:0000313" key="3">
    <source>
        <dbReference type="Proteomes" id="UP000031668"/>
    </source>
</evidence>
<dbReference type="AlphaFoldDB" id="A0A0C2JW58"/>
<accession>A0A0C2JW58</accession>
<keyword evidence="3" id="KW-1185">Reference proteome</keyword>
<organism evidence="2 3">
    <name type="scientific">Thelohanellus kitauei</name>
    <name type="common">Myxosporean</name>
    <dbReference type="NCBI Taxonomy" id="669202"/>
    <lineage>
        <taxon>Eukaryota</taxon>
        <taxon>Metazoa</taxon>
        <taxon>Cnidaria</taxon>
        <taxon>Myxozoa</taxon>
        <taxon>Myxosporea</taxon>
        <taxon>Bivalvulida</taxon>
        <taxon>Platysporina</taxon>
        <taxon>Myxobolidae</taxon>
        <taxon>Thelohanellus</taxon>
    </lineage>
</organism>
<keyword evidence="1" id="KW-0472">Membrane</keyword>
<reference evidence="2 3" key="1">
    <citation type="journal article" date="2014" name="Genome Biol. Evol.">
        <title>The genome of the myxosporean Thelohanellus kitauei shows adaptations to nutrient acquisition within its fish host.</title>
        <authorList>
            <person name="Yang Y."/>
            <person name="Xiong J."/>
            <person name="Zhou Z."/>
            <person name="Huo F."/>
            <person name="Miao W."/>
            <person name="Ran C."/>
            <person name="Liu Y."/>
            <person name="Zhang J."/>
            <person name="Feng J."/>
            <person name="Wang M."/>
            <person name="Wang M."/>
            <person name="Wang L."/>
            <person name="Yao B."/>
        </authorList>
    </citation>
    <scope>NUCLEOTIDE SEQUENCE [LARGE SCALE GENOMIC DNA]</scope>
    <source>
        <strain evidence="2">Wuqing</strain>
    </source>
</reference>
<protein>
    <submittedName>
        <fullName evidence="2">Uncharacterized protein</fullName>
    </submittedName>
</protein>
<gene>
    <name evidence="2" type="ORF">RF11_09417</name>
</gene>
<evidence type="ECO:0000256" key="1">
    <source>
        <dbReference type="SAM" id="Phobius"/>
    </source>
</evidence>
<name>A0A0C2JW58_THEKT</name>
<comment type="caution">
    <text evidence="2">The sequence shown here is derived from an EMBL/GenBank/DDBJ whole genome shotgun (WGS) entry which is preliminary data.</text>
</comment>
<sequence>MMVMYMILAAKVLALIFFFVKRTEPFMLATGILQYISEPFQEICEITYSSFVTFWPMYMSIFGLMELMIFLSFHHRIYFKPFRIDGSIEGFKKTNNRCNKFDKILEQSADNGPGYM</sequence>